<keyword evidence="2" id="KW-1185">Reference proteome</keyword>
<evidence type="ECO:0008006" key="3">
    <source>
        <dbReference type="Google" id="ProtNLM"/>
    </source>
</evidence>
<sequence length="240" mass="27124">MASEVALGGHKRRSRGVAQQIRQASQILLKEDWQDSCTLVIVGPVINDFLFHGTVAIGSTAEEAITSPYVSNHRQILADLLDIGVDMDRIIFTGFPGIECAPFCENFDVDLEWFRRQQDVVNELIEALGPRRWRLELLVRRQFQIHGAHCLRYICEVLPSLNPEDLGKIEIRGAGCSEIAIWYDEIHPAAALHLDMAQDFANNFLVRPHSDSPVKTELLLHRQTTFAARRVRSINCSRVA</sequence>
<gene>
    <name evidence="1" type="ORF">SCF082_LOCUS7029</name>
</gene>
<dbReference type="EMBL" id="CAXAMM010003910">
    <property type="protein sequence ID" value="CAK9001663.1"/>
    <property type="molecule type" value="Genomic_DNA"/>
</dbReference>
<accession>A0ABP0IH57</accession>
<evidence type="ECO:0000313" key="1">
    <source>
        <dbReference type="EMBL" id="CAK9001663.1"/>
    </source>
</evidence>
<reference evidence="1 2" key="1">
    <citation type="submission" date="2024-02" db="EMBL/GenBank/DDBJ databases">
        <authorList>
            <person name="Chen Y."/>
            <person name="Shah S."/>
            <person name="Dougan E. K."/>
            <person name="Thang M."/>
            <person name="Chan C."/>
        </authorList>
    </citation>
    <scope>NUCLEOTIDE SEQUENCE [LARGE SCALE GENOMIC DNA]</scope>
</reference>
<protein>
    <recommendedName>
        <fullName evidence="3">SGNH hydrolase-type esterase domain-containing protein</fullName>
    </recommendedName>
</protein>
<proteinExistence type="predicted"/>
<evidence type="ECO:0000313" key="2">
    <source>
        <dbReference type="Proteomes" id="UP001642464"/>
    </source>
</evidence>
<comment type="caution">
    <text evidence="1">The sequence shown here is derived from an EMBL/GenBank/DDBJ whole genome shotgun (WGS) entry which is preliminary data.</text>
</comment>
<dbReference type="Proteomes" id="UP001642464">
    <property type="component" value="Unassembled WGS sequence"/>
</dbReference>
<name>A0ABP0IH57_9DINO</name>
<organism evidence="1 2">
    <name type="scientific">Durusdinium trenchii</name>
    <dbReference type="NCBI Taxonomy" id="1381693"/>
    <lineage>
        <taxon>Eukaryota</taxon>
        <taxon>Sar</taxon>
        <taxon>Alveolata</taxon>
        <taxon>Dinophyceae</taxon>
        <taxon>Suessiales</taxon>
        <taxon>Symbiodiniaceae</taxon>
        <taxon>Durusdinium</taxon>
    </lineage>
</organism>